<organism evidence="1">
    <name type="scientific">Oryza punctata</name>
    <name type="common">Red rice</name>
    <dbReference type="NCBI Taxonomy" id="4537"/>
    <lineage>
        <taxon>Eukaryota</taxon>
        <taxon>Viridiplantae</taxon>
        <taxon>Streptophyta</taxon>
        <taxon>Embryophyta</taxon>
        <taxon>Tracheophyta</taxon>
        <taxon>Spermatophyta</taxon>
        <taxon>Magnoliopsida</taxon>
        <taxon>Liliopsida</taxon>
        <taxon>Poales</taxon>
        <taxon>Poaceae</taxon>
        <taxon>BOP clade</taxon>
        <taxon>Oryzoideae</taxon>
        <taxon>Oryzeae</taxon>
        <taxon>Oryzinae</taxon>
        <taxon>Oryza</taxon>
    </lineage>
</organism>
<evidence type="ECO:0000313" key="2">
    <source>
        <dbReference type="Proteomes" id="UP000026962"/>
    </source>
</evidence>
<reference evidence="1" key="1">
    <citation type="submission" date="2015-04" db="UniProtKB">
        <authorList>
            <consortium name="EnsemblPlants"/>
        </authorList>
    </citation>
    <scope>IDENTIFICATION</scope>
</reference>
<dbReference type="Proteomes" id="UP000026962">
    <property type="component" value="Chromosome 9"/>
</dbReference>
<dbReference type="PANTHER" id="PTHR33085:SF145">
    <property type="entry name" value="OS05G0302200 PROTEIN"/>
    <property type="match status" value="1"/>
</dbReference>
<sequence length="168" mass="18752">MQIIWSSNPALPPLAAWTRGTTSTPVKTLPFHGRVEYVPDLNLWFGFTSDESPRYLAAADLSSAMDMDSQPQLVTARWKEDLLNNLPEEWKECKDSQLVYLGSGRFCILRFFHTHNQRNGGNVAVFTGVEVVPRVQATNGGSAGLELQMICHRSLYHESDGTTIDVVL</sequence>
<dbReference type="InterPro" id="IPR012871">
    <property type="entry name" value="DUF1668_ORYSA"/>
</dbReference>
<protein>
    <submittedName>
        <fullName evidence="1">Uncharacterized protein</fullName>
    </submittedName>
</protein>
<evidence type="ECO:0000313" key="1">
    <source>
        <dbReference type="EnsemblPlants" id="OPUNC09G14370.1"/>
    </source>
</evidence>
<reference evidence="1" key="2">
    <citation type="submission" date="2018-05" db="EMBL/GenBank/DDBJ databases">
        <title>OpunRS2 (Oryza punctata Reference Sequence Version 2).</title>
        <authorList>
            <person name="Zhang J."/>
            <person name="Kudrna D."/>
            <person name="Lee S."/>
            <person name="Talag J."/>
            <person name="Welchert J."/>
            <person name="Wing R.A."/>
        </authorList>
    </citation>
    <scope>NUCLEOTIDE SEQUENCE [LARGE SCALE GENOMIC DNA]</scope>
</reference>
<dbReference type="HOGENOM" id="CLU_018267_3_1_1"/>
<proteinExistence type="predicted"/>
<dbReference type="Pfam" id="PF07893">
    <property type="entry name" value="DUF1668"/>
    <property type="match status" value="1"/>
</dbReference>
<name>A0A0E0M374_ORYPU</name>
<dbReference type="PANTHER" id="PTHR33085">
    <property type="entry name" value="OS12G0113100 PROTEIN-RELATED"/>
    <property type="match status" value="1"/>
</dbReference>
<keyword evidence="2" id="KW-1185">Reference proteome</keyword>
<dbReference type="Gramene" id="OPUNC09G14370.1">
    <property type="protein sequence ID" value="OPUNC09G14370.1"/>
    <property type="gene ID" value="OPUNC09G14370"/>
</dbReference>
<accession>A0A0E0M374</accession>
<dbReference type="AlphaFoldDB" id="A0A0E0M374"/>
<dbReference type="EnsemblPlants" id="OPUNC09G14370.1">
    <property type="protein sequence ID" value="OPUNC09G14370.1"/>
    <property type="gene ID" value="OPUNC09G14370"/>
</dbReference>